<evidence type="ECO:0000256" key="7">
    <source>
        <dbReference type="ARBA" id="ARBA00023065"/>
    </source>
</evidence>
<dbReference type="PROSITE" id="PS52016">
    <property type="entry name" value="TONB_DEPENDENT_REC_3"/>
    <property type="match status" value="1"/>
</dbReference>
<keyword evidence="8 12" id="KW-0798">TonB box</keyword>
<gene>
    <name evidence="17" type="primary">fyuA_5</name>
    <name evidence="17" type="ORF">SPMU_23210</name>
</gene>
<dbReference type="PANTHER" id="PTHR32552">
    <property type="entry name" value="FERRICHROME IRON RECEPTOR-RELATED"/>
    <property type="match status" value="1"/>
</dbReference>
<dbReference type="InterPro" id="IPR000531">
    <property type="entry name" value="Beta-barrel_TonB"/>
</dbReference>
<dbReference type="EMBL" id="NBBJ01000003">
    <property type="protein sequence ID" value="OWK29899.1"/>
    <property type="molecule type" value="Genomic_DNA"/>
</dbReference>
<proteinExistence type="inferred from homology"/>
<organism evidence="17 18">
    <name type="scientific">Sphingomonas mucosissima</name>
    <dbReference type="NCBI Taxonomy" id="370959"/>
    <lineage>
        <taxon>Bacteria</taxon>
        <taxon>Pseudomonadati</taxon>
        <taxon>Pseudomonadota</taxon>
        <taxon>Alphaproteobacteria</taxon>
        <taxon>Sphingomonadales</taxon>
        <taxon>Sphingomonadaceae</taxon>
        <taxon>Sphingomonas</taxon>
    </lineage>
</organism>
<comment type="similarity">
    <text evidence="11 12">Belongs to the TonB-dependent receptor family.</text>
</comment>
<keyword evidence="9 11" id="KW-0472">Membrane</keyword>
<evidence type="ECO:0000256" key="13">
    <source>
        <dbReference type="SAM" id="MobiDB-lite"/>
    </source>
</evidence>
<evidence type="ECO:0000256" key="10">
    <source>
        <dbReference type="ARBA" id="ARBA00023237"/>
    </source>
</evidence>
<reference evidence="17 18" key="1">
    <citation type="submission" date="2017-03" db="EMBL/GenBank/DDBJ databases">
        <title>Genome sequence of Sphingomonas mucosissima DSM 17494.</title>
        <authorList>
            <person name="Poehlein A."/>
            <person name="Wuebbeler J.H."/>
            <person name="Steinbuechel A."/>
            <person name="Daniel R."/>
        </authorList>
    </citation>
    <scope>NUCLEOTIDE SEQUENCE [LARGE SCALE GENOMIC DNA]</scope>
    <source>
        <strain evidence="17 18">DSM 17494</strain>
    </source>
</reference>
<dbReference type="InterPro" id="IPR039426">
    <property type="entry name" value="TonB-dep_rcpt-like"/>
</dbReference>
<feature type="region of interest" description="Disordered" evidence="13">
    <location>
        <begin position="30"/>
        <end position="54"/>
    </location>
</feature>
<evidence type="ECO:0000256" key="14">
    <source>
        <dbReference type="SAM" id="SignalP"/>
    </source>
</evidence>
<evidence type="ECO:0000256" key="9">
    <source>
        <dbReference type="ARBA" id="ARBA00023136"/>
    </source>
</evidence>
<evidence type="ECO:0000256" key="5">
    <source>
        <dbReference type="ARBA" id="ARBA00022692"/>
    </source>
</evidence>
<dbReference type="SUPFAM" id="SSF56935">
    <property type="entry name" value="Porins"/>
    <property type="match status" value="1"/>
</dbReference>
<keyword evidence="5 11" id="KW-0812">Transmembrane</keyword>
<keyword evidence="10 11" id="KW-0998">Cell outer membrane</keyword>
<feature type="domain" description="TonB-dependent receptor plug" evidence="16">
    <location>
        <begin position="76"/>
        <end position="184"/>
    </location>
</feature>
<evidence type="ECO:0000256" key="2">
    <source>
        <dbReference type="ARBA" id="ARBA00022448"/>
    </source>
</evidence>
<keyword evidence="6" id="KW-0408">Iron</keyword>
<keyword evidence="14" id="KW-0732">Signal</keyword>
<keyword evidence="2 11" id="KW-0813">Transport</keyword>
<keyword evidence="3 11" id="KW-1134">Transmembrane beta strand</keyword>
<dbReference type="Pfam" id="PF07715">
    <property type="entry name" value="Plug"/>
    <property type="match status" value="1"/>
</dbReference>
<dbReference type="InterPro" id="IPR012910">
    <property type="entry name" value="Plug_dom"/>
</dbReference>
<feature type="compositionally biased region" description="Low complexity" evidence="13">
    <location>
        <begin position="30"/>
        <end position="52"/>
    </location>
</feature>
<dbReference type="AlphaFoldDB" id="A0A245ZJI1"/>
<keyword evidence="7" id="KW-0406">Ion transport</keyword>
<dbReference type="RefSeq" id="WP_245833125.1">
    <property type="nucleotide sequence ID" value="NZ_NBBJ01000003.1"/>
</dbReference>
<evidence type="ECO:0000259" key="15">
    <source>
        <dbReference type="Pfam" id="PF00593"/>
    </source>
</evidence>
<dbReference type="Proteomes" id="UP000197783">
    <property type="component" value="Unassembled WGS sequence"/>
</dbReference>
<dbReference type="Pfam" id="PF00593">
    <property type="entry name" value="TonB_dep_Rec_b-barrel"/>
    <property type="match status" value="1"/>
</dbReference>
<evidence type="ECO:0000313" key="17">
    <source>
        <dbReference type="EMBL" id="OWK29899.1"/>
    </source>
</evidence>
<dbReference type="Gene3D" id="2.40.170.20">
    <property type="entry name" value="TonB-dependent receptor, beta-barrel domain"/>
    <property type="match status" value="1"/>
</dbReference>
<dbReference type="InterPro" id="IPR036942">
    <property type="entry name" value="Beta-barrel_TonB_sf"/>
</dbReference>
<feature type="domain" description="TonB-dependent receptor-like beta-barrel" evidence="15">
    <location>
        <begin position="300"/>
        <end position="785"/>
    </location>
</feature>
<dbReference type="PANTHER" id="PTHR32552:SF81">
    <property type="entry name" value="TONB-DEPENDENT OUTER MEMBRANE RECEPTOR"/>
    <property type="match status" value="1"/>
</dbReference>
<dbReference type="GO" id="GO:0009279">
    <property type="term" value="C:cell outer membrane"/>
    <property type="evidence" value="ECO:0007669"/>
    <property type="project" value="UniProtKB-SubCell"/>
</dbReference>
<evidence type="ECO:0000256" key="4">
    <source>
        <dbReference type="ARBA" id="ARBA00022496"/>
    </source>
</evidence>
<evidence type="ECO:0000259" key="16">
    <source>
        <dbReference type="Pfam" id="PF07715"/>
    </source>
</evidence>
<keyword evidence="4" id="KW-0410">Iron transport</keyword>
<sequence>MVSFSNKALLLAASAAFAVAAQGASAQAMSPEGQAAEPATAQQTAPAPGVAAESTDVADAANGDIVVTAQKRSERLQDVPLAVSVIGGEALANTGAPGLEGATTLVPSLNVQKSGTTLNQSIFLRGVGTTTFSIAGEPSVSAVVDGVVLARTGEAFGDLVDVERMEVLRGPQGTLFGKNASAGVINIVTKQPTRGLGGFLEGSYFTGGNEARVRGALNIPITENLLSRFTGFYSRFDGNIRNDAFGGRRVNGYEHVGGRVQLKWMPSDLTTVAFIADYRKNNDDCCAEVIGTGSPNATGTAFTFPAIFSVLPTPRGNETRRINQNLITRTEEESYGASLQIDTELGTQTVTSITAYREFSNTEIRDGDFLATPYVGFTQLHDLGPQTGDTFSQELRLTSPSRQFISYVVGLYYSRAASERTFSRSVVNCNASAVPATLIPCGSAGAPATTNPFGSATFGSVFQNIAAFSQFTVNFTDRFRFIGGARYTTDQLNVSHRRTTTLAGPGVNANFDQGVFDRYNALLAAGVLPGPAQTQAVAASNGIPWRGKTTNDNWSGKAALQFDVSRDVVAYGGWTRGYKGPAFNVFYNLNANGTNVIAPETSDSYEIGLKNTLFNGMLTLNLAGFYAKYDNFQANNPDLVAGVVVTRFTNAGEVSTRGVEADIVLRPVDDLSISGGIAYTDARVDQFFQAPGAPVTAVIPAGTSLPFAPKWKGSLGMDYRWRTGSAVDVFLGAQGNYQSKQLALFSPDAVQRRLGTIDGYGLVNLSAGVGDQDDRFRLTFQVRNLFDQSFAAAIQNGGPANAYRYQIPRDADRYYGVTGRINF</sequence>
<evidence type="ECO:0000256" key="12">
    <source>
        <dbReference type="RuleBase" id="RU003357"/>
    </source>
</evidence>
<dbReference type="CDD" id="cd01347">
    <property type="entry name" value="ligand_gated_channel"/>
    <property type="match status" value="1"/>
</dbReference>
<keyword evidence="17" id="KW-0675">Receptor</keyword>
<comment type="subcellular location">
    <subcellularLocation>
        <location evidence="1 11">Cell outer membrane</location>
        <topology evidence="1 11">Multi-pass membrane protein</topology>
    </subcellularLocation>
</comment>
<name>A0A245ZJI1_9SPHN</name>
<evidence type="ECO:0000256" key="11">
    <source>
        <dbReference type="PROSITE-ProRule" id="PRU01360"/>
    </source>
</evidence>
<evidence type="ECO:0000256" key="1">
    <source>
        <dbReference type="ARBA" id="ARBA00004571"/>
    </source>
</evidence>
<protein>
    <submittedName>
        <fullName evidence="17">Pesticin receptor</fullName>
    </submittedName>
</protein>
<evidence type="ECO:0000256" key="6">
    <source>
        <dbReference type="ARBA" id="ARBA00023004"/>
    </source>
</evidence>
<evidence type="ECO:0000256" key="3">
    <source>
        <dbReference type="ARBA" id="ARBA00022452"/>
    </source>
</evidence>
<feature type="chain" id="PRO_5012037839" evidence="14">
    <location>
        <begin position="21"/>
        <end position="823"/>
    </location>
</feature>
<evidence type="ECO:0000313" key="18">
    <source>
        <dbReference type="Proteomes" id="UP000197783"/>
    </source>
</evidence>
<accession>A0A245ZJI1</accession>
<evidence type="ECO:0000256" key="8">
    <source>
        <dbReference type="ARBA" id="ARBA00023077"/>
    </source>
</evidence>
<comment type="caution">
    <text evidence="17">The sequence shown here is derived from an EMBL/GenBank/DDBJ whole genome shotgun (WGS) entry which is preliminary data.</text>
</comment>
<keyword evidence="18" id="KW-1185">Reference proteome</keyword>
<dbReference type="GO" id="GO:0006826">
    <property type="term" value="P:iron ion transport"/>
    <property type="evidence" value="ECO:0007669"/>
    <property type="project" value="UniProtKB-KW"/>
</dbReference>
<feature type="signal peptide" evidence="14">
    <location>
        <begin position="1"/>
        <end position="20"/>
    </location>
</feature>